<reference evidence="2 3" key="1">
    <citation type="journal article" date="2015" name="Nature">
        <title>rRNA introns, odd ribosomes, and small enigmatic genomes across a large radiation of phyla.</title>
        <authorList>
            <person name="Brown C.T."/>
            <person name="Hug L.A."/>
            <person name="Thomas B.C."/>
            <person name="Sharon I."/>
            <person name="Castelle C.J."/>
            <person name="Singh A."/>
            <person name="Wilkins M.J."/>
            <person name="Williams K.H."/>
            <person name="Banfield J.F."/>
        </authorList>
    </citation>
    <scope>NUCLEOTIDE SEQUENCE [LARGE SCALE GENOMIC DNA]</scope>
</reference>
<proteinExistence type="predicted"/>
<dbReference type="Proteomes" id="UP000034753">
    <property type="component" value="Unassembled WGS sequence"/>
</dbReference>
<evidence type="ECO:0000256" key="1">
    <source>
        <dbReference type="SAM" id="Phobius"/>
    </source>
</evidence>
<dbReference type="AlphaFoldDB" id="A0A0G0YU03"/>
<dbReference type="EMBL" id="LCBN01000031">
    <property type="protein sequence ID" value="KKS13136.1"/>
    <property type="molecule type" value="Genomic_DNA"/>
</dbReference>
<keyword evidence="1" id="KW-0472">Membrane</keyword>
<feature type="transmembrane region" description="Helical" evidence="1">
    <location>
        <begin position="20"/>
        <end position="39"/>
    </location>
</feature>
<sequence length="312" mass="34428">MWNFLFQAMLLNNVKKKFKLPLFLILGIILASFLIGNISQPIFKIQAKKIEAPKEQAPDLSVLQEKVLPSKGFTFKLNWGDLGKKLISDGVIDEVKLAKALTGTDALPPEYKKYLDGSVKDQIELNTGNAQFWVDVLWGLGLSNKNDILDKGPMVEGGQTANFASTGGYTIGVSKPMDLYSKFSYIKLTPDQQKQVEEIAGGIFRPCCGNSVAFPDCNHGMAALALVELMVSQNFSKDEIYRTVLAFNSYWFPQTYLDISYHFAKNNRDFKTVSPAEILSKTFSSAQGYQAIKRQVGPIAWPSLSGGKGCGA</sequence>
<gene>
    <name evidence="2" type="ORF">UU67_C0031G0009</name>
</gene>
<keyword evidence="1" id="KW-0812">Transmembrane</keyword>
<keyword evidence="1" id="KW-1133">Transmembrane helix</keyword>
<comment type="caution">
    <text evidence="2">The sequence shown here is derived from an EMBL/GenBank/DDBJ whole genome shotgun (WGS) entry which is preliminary data.</text>
</comment>
<evidence type="ECO:0000313" key="3">
    <source>
        <dbReference type="Proteomes" id="UP000034753"/>
    </source>
</evidence>
<protein>
    <submittedName>
        <fullName evidence="2">Uncharacterized protein</fullName>
    </submittedName>
</protein>
<accession>A0A0G0YU03</accession>
<name>A0A0G0YU03_9BACT</name>
<evidence type="ECO:0000313" key="2">
    <source>
        <dbReference type="EMBL" id="KKS13136.1"/>
    </source>
</evidence>
<organism evidence="2 3">
    <name type="scientific">Candidatus Daviesbacteria bacterium GW2011_GWB1_41_5</name>
    <dbReference type="NCBI Taxonomy" id="1618429"/>
    <lineage>
        <taxon>Bacteria</taxon>
        <taxon>Candidatus Daviesiibacteriota</taxon>
    </lineage>
</organism>